<evidence type="ECO:0000313" key="6">
    <source>
        <dbReference type="Proteomes" id="UP000799766"/>
    </source>
</evidence>
<evidence type="ECO:0000256" key="2">
    <source>
        <dbReference type="ARBA" id="ARBA00023128"/>
    </source>
</evidence>
<dbReference type="GO" id="GO:0006103">
    <property type="term" value="P:2-oxoglutarate metabolic process"/>
    <property type="evidence" value="ECO:0007669"/>
    <property type="project" value="InterPro"/>
</dbReference>
<dbReference type="AlphaFoldDB" id="A0A6A6PC26"/>
<sequence length="125" mass="13535">MRATLRLLSGQRQPMIRFVGKRHPTHHADPTPQTHPAAPAPLPNTFASYRQTAQQHGPLNKPFHSLGTAPAPGRIGAQPASALGDVRPARGEAWDRNELPARFRRRPLTPAEIEAVESGGASVYA</sequence>
<evidence type="ECO:0000313" key="5">
    <source>
        <dbReference type="EMBL" id="KAF2461506.1"/>
    </source>
</evidence>
<comment type="subcellular location">
    <subcellularLocation>
        <location evidence="1">Mitochondrion</location>
    </subcellularLocation>
</comment>
<evidence type="ECO:0008006" key="7">
    <source>
        <dbReference type="Google" id="ProtNLM"/>
    </source>
</evidence>
<feature type="compositionally biased region" description="Polar residues" evidence="4">
    <location>
        <begin position="45"/>
        <end position="57"/>
    </location>
</feature>
<dbReference type="InterPro" id="IPR020373">
    <property type="entry name" value="Kgd4/YMR-31"/>
</dbReference>
<dbReference type="Proteomes" id="UP000799766">
    <property type="component" value="Unassembled WGS sequence"/>
</dbReference>
<reference evidence="5" key="1">
    <citation type="journal article" date="2020" name="Stud. Mycol.">
        <title>101 Dothideomycetes genomes: a test case for predicting lifestyles and emergence of pathogens.</title>
        <authorList>
            <person name="Haridas S."/>
            <person name="Albert R."/>
            <person name="Binder M."/>
            <person name="Bloem J."/>
            <person name="Labutti K."/>
            <person name="Salamov A."/>
            <person name="Andreopoulos B."/>
            <person name="Baker S."/>
            <person name="Barry K."/>
            <person name="Bills G."/>
            <person name="Bluhm B."/>
            <person name="Cannon C."/>
            <person name="Castanera R."/>
            <person name="Culley D."/>
            <person name="Daum C."/>
            <person name="Ezra D."/>
            <person name="Gonzalez J."/>
            <person name="Henrissat B."/>
            <person name="Kuo A."/>
            <person name="Liang C."/>
            <person name="Lipzen A."/>
            <person name="Lutzoni F."/>
            <person name="Magnuson J."/>
            <person name="Mondo S."/>
            <person name="Nolan M."/>
            <person name="Ohm R."/>
            <person name="Pangilinan J."/>
            <person name="Park H.-J."/>
            <person name="Ramirez L."/>
            <person name="Alfaro M."/>
            <person name="Sun H."/>
            <person name="Tritt A."/>
            <person name="Yoshinaga Y."/>
            <person name="Zwiers L.-H."/>
            <person name="Turgeon B."/>
            <person name="Goodwin S."/>
            <person name="Spatafora J."/>
            <person name="Crous P."/>
            <person name="Grigoriev I."/>
        </authorList>
    </citation>
    <scope>NUCLEOTIDE SEQUENCE</scope>
    <source>
        <strain evidence="5">ATCC 16933</strain>
    </source>
</reference>
<protein>
    <recommendedName>
        <fullName evidence="7">Ribosomal protein S36, mitochondrial</fullName>
    </recommendedName>
</protein>
<proteinExistence type="inferred from homology"/>
<dbReference type="GO" id="GO:0005739">
    <property type="term" value="C:mitochondrion"/>
    <property type="evidence" value="ECO:0007669"/>
    <property type="project" value="UniProtKB-SubCell"/>
</dbReference>
<dbReference type="Pfam" id="PF10937">
    <property type="entry name" value="Kgd4-YMR31"/>
    <property type="match status" value="1"/>
</dbReference>
<evidence type="ECO:0000256" key="4">
    <source>
        <dbReference type="SAM" id="MobiDB-lite"/>
    </source>
</evidence>
<dbReference type="PANTHER" id="PTHR31601">
    <property type="entry name" value="28S RIBOSOMAL PROTEIN S36, MITOCHONDRIAL"/>
    <property type="match status" value="1"/>
</dbReference>
<evidence type="ECO:0000256" key="3">
    <source>
        <dbReference type="ARBA" id="ARBA00043970"/>
    </source>
</evidence>
<name>A0A6A6PC26_9PEZI</name>
<dbReference type="EMBL" id="MU001671">
    <property type="protein sequence ID" value="KAF2461506.1"/>
    <property type="molecule type" value="Genomic_DNA"/>
</dbReference>
<accession>A0A6A6PC26</accession>
<evidence type="ECO:0000256" key="1">
    <source>
        <dbReference type="ARBA" id="ARBA00004173"/>
    </source>
</evidence>
<dbReference type="GO" id="GO:0004591">
    <property type="term" value="F:oxoglutarate dehydrogenase (succinyl-transferring) activity"/>
    <property type="evidence" value="ECO:0007669"/>
    <property type="project" value="TreeGrafter"/>
</dbReference>
<keyword evidence="6" id="KW-1185">Reference proteome</keyword>
<dbReference type="OrthoDB" id="2116030at2759"/>
<comment type="similarity">
    <text evidence="3">Belongs to the alpha-ketoglutarate dehydrogenase component 4 family.</text>
</comment>
<dbReference type="PANTHER" id="PTHR31601:SF2">
    <property type="entry name" value="ALPHA-KETOGLUTARATE DEHYDROGENASE COMPONENT 4"/>
    <property type="match status" value="1"/>
</dbReference>
<feature type="region of interest" description="Disordered" evidence="4">
    <location>
        <begin position="22"/>
        <end position="86"/>
    </location>
</feature>
<keyword evidence="2" id="KW-0496">Mitochondrion</keyword>
<gene>
    <name evidence="5" type="ORF">BDY21DRAFT_278147</name>
</gene>
<organism evidence="5 6">
    <name type="scientific">Lineolata rhizophorae</name>
    <dbReference type="NCBI Taxonomy" id="578093"/>
    <lineage>
        <taxon>Eukaryota</taxon>
        <taxon>Fungi</taxon>
        <taxon>Dikarya</taxon>
        <taxon>Ascomycota</taxon>
        <taxon>Pezizomycotina</taxon>
        <taxon>Dothideomycetes</taxon>
        <taxon>Dothideomycetes incertae sedis</taxon>
        <taxon>Lineolatales</taxon>
        <taxon>Lineolataceae</taxon>
        <taxon>Lineolata</taxon>
    </lineage>
</organism>